<dbReference type="Gene3D" id="1.10.8.270">
    <property type="entry name" value="putative rabgap domain of human tbc1 domain family member 14 like domains"/>
    <property type="match status" value="1"/>
</dbReference>
<dbReference type="PROSITE" id="PS50086">
    <property type="entry name" value="TBC_RABGAP"/>
    <property type="match status" value="1"/>
</dbReference>
<dbReference type="SUPFAM" id="SSF47923">
    <property type="entry name" value="Ypt/Rab-GAP domain of gyp1p"/>
    <property type="match status" value="1"/>
</dbReference>
<dbReference type="WBParaSite" id="PEQ_0000100701-mRNA-1">
    <property type="protein sequence ID" value="PEQ_0000100701-mRNA-1"/>
    <property type="gene ID" value="PEQ_0000100701"/>
</dbReference>
<evidence type="ECO:0000256" key="2">
    <source>
        <dbReference type="SAM" id="Phobius"/>
    </source>
</evidence>
<keyword evidence="2" id="KW-1133">Transmembrane helix</keyword>
<dbReference type="PANTHER" id="PTHR22957:SF645">
    <property type="entry name" value="LD27216P"/>
    <property type="match status" value="1"/>
</dbReference>
<dbReference type="AlphaFoldDB" id="A0A914RH08"/>
<feature type="transmembrane region" description="Helical" evidence="2">
    <location>
        <begin position="58"/>
        <end position="74"/>
    </location>
</feature>
<evidence type="ECO:0000259" key="3">
    <source>
        <dbReference type="PROSITE" id="PS50086"/>
    </source>
</evidence>
<sequence length="77" mass="8919">MSDYLSPLLVVMQNEVDAFWAFVALMERVHGNFEMDQVVMKKQLMDLRDLLMVVNPKLANYLGTCLIGFLVILIERK</sequence>
<dbReference type="Proteomes" id="UP000887564">
    <property type="component" value="Unplaced"/>
</dbReference>
<dbReference type="Pfam" id="PF00566">
    <property type="entry name" value="RabGAP-TBC"/>
    <property type="match status" value="1"/>
</dbReference>
<protein>
    <submittedName>
        <fullName evidence="5">Rab-GAP TBC domain-containing protein</fullName>
    </submittedName>
</protein>
<dbReference type="InterPro" id="IPR000195">
    <property type="entry name" value="Rab-GAP-TBC_dom"/>
</dbReference>
<keyword evidence="1" id="KW-0343">GTPase activation</keyword>
<evidence type="ECO:0000256" key="1">
    <source>
        <dbReference type="ARBA" id="ARBA00022468"/>
    </source>
</evidence>
<dbReference type="InterPro" id="IPR035969">
    <property type="entry name" value="Rab-GAP_TBC_sf"/>
</dbReference>
<dbReference type="GO" id="GO:0005096">
    <property type="term" value="F:GTPase activator activity"/>
    <property type="evidence" value="ECO:0007669"/>
    <property type="project" value="UniProtKB-KW"/>
</dbReference>
<accession>A0A914RH08</accession>
<proteinExistence type="predicted"/>
<keyword evidence="2" id="KW-0812">Transmembrane</keyword>
<organism evidence="4 5">
    <name type="scientific">Parascaris equorum</name>
    <name type="common">Equine roundworm</name>
    <dbReference type="NCBI Taxonomy" id="6256"/>
    <lineage>
        <taxon>Eukaryota</taxon>
        <taxon>Metazoa</taxon>
        <taxon>Ecdysozoa</taxon>
        <taxon>Nematoda</taxon>
        <taxon>Chromadorea</taxon>
        <taxon>Rhabditida</taxon>
        <taxon>Spirurina</taxon>
        <taxon>Ascaridomorpha</taxon>
        <taxon>Ascaridoidea</taxon>
        <taxon>Ascarididae</taxon>
        <taxon>Parascaris</taxon>
    </lineage>
</organism>
<name>A0A914RH08_PAREQ</name>
<evidence type="ECO:0000313" key="4">
    <source>
        <dbReference type="Proteomes" id="UP000887564"/>
    </source>
</evidence>
<reference evidence="5" key="1">
    <citation type="submission" date="2022-11" db="UniProtKB">
        <authorList>
            <consortium name="WormBaseParasite"/>
        </authorList>
    </citation>
    <scope>IDENTIFICATION</scope>
</reference>
<feature type="domain" description="Rab-GAP TBC" evidence="3">
    <location>
        <begin position="1"/>
        <end position="77"/>
    </location>
</feature>
<evidence type="ECO:0000313" key="5">
    <source>
        <dbReference type="WBParaSite" id="PEQ_0000100701-mRNA-1"/>
    </source>
</evidence>
<dbReference type="PANTHER" id="PTHR22957">
    <property type="entry name" value="TBC1 DOMAIN FAMILY MEMBER GTPASE-ACTIVATING PROTEIN"/>
    <property type="match status" value="1"/>
</dbReference>
<keyword evidence="2" id="KW-0472">Membrane</keyword>
<keyword evidence="4" id="KW-1185">Reference proteome</keyword>